<dbReference type="EMBL" id="JAQQWE010000004">
    <property type="protein sequence ID" value="KAK7957051.1"/>
    <property type="molecule type" value="Genomic_DNA"/>
</dbReference>
<keyword evidence="2" id="KW-0378">Hydrolase</keyword>
<dbReference type="Pfam" id="PF01738">
    <property type="entry name" value="DLH"/>
    <property type="match status" value="1"/>
</dbReference>
<name>A0ABR1QJY0_9PEZI</name>
<proteinExistence type="predicted"/>
<dbReference type="InterPro" id="IPR029058">
    <property type="entry name" value="AB_hydrolase_fold"/>
</dbReference>
<evidence type="ECO:0000313" key="3">
    <source>
        <dbReference type="Proteomes" id="UP001391051"/>
    </source>
</evidence>
<dbReference type="InterPro" id="IPR002925">
    <property type="entry name" value="Dienelactn_hydro"/>
</dbReference>
<evidence type="ECO:0000259" key="1">
    <source>
        <dbReference type="Pfam" id="PF01738"/>
    </source>
</evidence>
<dbReference type="RefSeq" id="XP_066702357.1">
    <property type="nucleotide sequence ID" value="XM_066842495.1"/>
</dbReference>
<dbReference type="PANTHER" id="PTHR17630">
    <property type="entry name" value="DIENELACTONE HYDROLASE"/>
    <property type="match status" value="1"/>
</dbReference>
<dbReference type="Proteomes" id="UP001391051">
    <property type="component" value="Unassembled WGS sequence"/>
</dbReference>
<dbReference type="GeneID" id="92075557"/>
<reference evidence="2 3" key="1">
    <citation type="submission" date="2023-01" db="EMBL/GenBank/DDBJ databases">
        <title>Analysis of 21 Apiospora genomes using comparative genomics revels a genus with tremendous synthesis potential of carbohydrate active enzymes and secondary metabolites.</title>
        <authorList>
            <person name="Sorensen T."/>
        </authorList>
    </citation>
    <scope>NUCLEOTIDE SEQUENCE [LARGE SCALE GENOMIC DNA]</scope>
    <source>
        <strain evidence="2 3">CBS 24483</strain>
    </source>
</reference>
<keyword evidence="3" id="KW-1185">Reference proteome</keyword>
<dbReference type="GO" id="GO:0016787">
    <property type="term" value="F:hydrolase activity"/>
    <property type="evidence" value="ECO:0007669"/>
    <property type="project" value="UniProtKB-KW"/>
</dbReference>
<dbReference type="SUPFAM" id="SSF53474">
    <property type="entry name" value="alpha/beta-Hydrolases"/>
    <property type="match status" value="1"/>
</dbReference>
<dbReference type="Gene3D" id="3.40.50.1820">
    <property type="entry name" value="alpha/beta hydrolase"/>
    <property type="match status" value="1"/>
</dbReference>
<protein>
    <submittedName>
        <fullName evidence="2">Hydrolase tropI</fullName>
    </submittedName>
</protein>
<comment type="caution">
    <text evidence="2">The sequence shown here is derived from an EMBL/GenBank/DDBJ whole genome shotgun (WGS) entry which is preliminary data.</text>
</comment>
<sequence>MTFTDCCIKGFEWEGIPTGTEAKLGDNDTYITGNNPDVAVLLVHDLYGWKFPNVRLLADHWAREANATVYVPDFFGGEAVDLGLLEAHRWDLIRPFIAKNTREIREPEIFACGRALRQAPLNYKKVGAAGYCFGGWACFRLAAKEHDPPLVDCISVGHPSLLTKEDVDGVAGAAVPIQVLAPEKDPAFSPEMKLHTFQKLQELGAPFDYQHFPGVEHACFIRGDTRKEGERAAMARGKNAAADWLKQWLQDA</sequence>
<gene>
    <name evidence="2" type="ORF">PG986_006273</name>
</gene>
<feature type="domain" description="Dienelactone hydrolase" evidence="1">
    <location>
        <begin position="36"/>
        <end position="248"/>
    </location>
</feature>
<dbReference type="PANTHER" id="PTHR17630:SF55">
    <property type="entry name" value="DIENELACTONE HYDROLASE FAMILY PROTEIN (AFU_ORTHOLOGUE AFUA_1G01900)"/>
    <property type="match status" value="1"/>
</dbReference>
<organism evidence="2 3">
    <name type="scientific">Apiospora aurea</name>
    <dbReference type="NCBI Taxonomy" id="335848"/>
    <lineage>
        <taxon>Eukaryota</taxon>
        <taxon>Fungi</taxon>
        <taxon>Dikarya</taxon>
        <taxon>Ascomycota</taxon>
        <taxon>Pezizomycotina</taxon>
        <taxon>Sordariomycetes</taxon>
        <taxon>Xylariomycetidae</taxon>
        <taxon>Amphisphaeriales</taxon>
        <taxon>Apiosporaceae</taxon>
        <taxon>Apiospora</taxon>
    </lineage>
</organism>
<evidence type="ECO:0000313" key="2">
    <source>
        <dbReference type="EMBL" id="KAK7957051.1"/>
    </source>
</evidence>
<accession>A0ABR1QJY0</accession>